<evidence type="ECO:0000313" key="2">
    <source>
        <dbReference type="EMBL" id="TWT52130.1"/>
    </source>
</evidence>
<reference evidence="2 3" key="1">
    <citation type="submission" date="2019-02" db="EMBL/GenBank/DDBJ databases">
        <title>Deep-cultivation of Planctomycetes and their phenomic and genomic characterization uncovers novel biology.</title>
        <authorList>
            <person name="Wiegand S."/>
            <person name="Jogler M."/>
            <person name="Boedeker C."/>
            <person name="Pinto D."/>
            <person name="Vollmers J."/>
            <person name="Rivas-Marin E."/>
            <person name="Kohn T."/>
            <person name="Peeters S.H."/>
            <person name="Heuer A."/>
            <person name="Rast P."/>
            <person name="Oberbeckmann S."/>
            <person name="Bunk B."/>
            <person name="Jeske O."/>
            <person name="Meyerdierks A."/>
            <person name="Storesund J.E."/>
            <person name="Kallscheuer N."/>
            <person name="Luecker S."/>
            <person name="Lage O.M."/>
            <person name="Pohl T."/>
            <person name="Merkel B.J."/>
            <person name="Hornburger P."/>
            <person name="Mueller R.-W."/>
            <person name="Bruemmer F."/>
            <person name="Labrenz M."/>
            <person name="Spormann A.M."/>
            <person name="Op Den Camp H."/>
            <person name="Overmann J."/>
            <person name="Amann R."/>
            <person name="Jetten M.S.M."/>
            <person name="Mascher T."/>
            <person name="Medema M.H."/>
            <person name="Devos D.P."/>
            <person name="Kaster A.-K."/>
            <person name="Ovreas L."/>
            <person name="Rohde M."/>
            <person name="Galperin M.Y."/>
            <person name="Jogler C."/>
        </authorList>
    </citation>
    <scope>NUCLEOTIDE SEQUENCE [LARGE SCALE GENOMIC DNA]</scope>
    <source>
        <strain evidence="2 3">CA85</strain>
    </source>
</reference>
<dbReference type="InterPro" id="IPR007345">
    <property type="entry name" value="Polysacch_pyruvyl_Trfase"/>
</dbReference>
<dbReference type="EMBL" id="SJPK01000032">
    <property type="protein sequence ID" value="TWT52130.1"/>
    <property type="molecule type" value="Genomic_DNA"/>
</dbReference>
<evidence type="ECO:0000259" key="1">
    <source>
        <dbReference type="Pfam" id="PF04230"/>
    </source>
</evidence>
<evidence type="ECO:0000313" key="3">
    <source>
        <dbReference type="Proteomes" id="UP000318053"/>
    </source>
</evidence>
<dbReference type="RefSeq" id="WP_146394075.1">
    <property type="nucleotide sequence ID" value="NZ_SJPK01000032.1"/>
</dbReference>
<accession>A0A5C5WNR9</accession>
<gene>
    <name evidence="2" type="ORF">CA85_50980</name>
</gene>
<dbReference type="GO" id="GO:0016740">
    <property type="term" value="F:transferase activity"/>
    <property type="evidence" value="ECO:0007669"/>
    <property type="project" value="UniProtKB-KW"/>
</dbReference>
<dbReference type="OrthoDB" id="9801954at2"/>
<dbReference type="AlphaFoldDB" id="A0A5C5WNR9"/>
<comment type="caution">
    <text evidence="2">The sequence shown here is derived from an EMBL/GenBank/DDBJ whole genome shotgun (WGS) entry which is preliminary data.</text>
</comment>
<dbReference type="Proteomes" id="UP000318053">
    <property type="component" value="Unassembled WGS sequence"/>
</dbReference>
<proteinExistence type="predicted"/>
<sequence>MRVLYVTTRQWNPGDEFILAGSRRIVASAWGQPSVEAIYNKSPQVKSLFDRFNPLRNRSIGKLSGVFDSFVKLTEFDNSHSWFHDLEFYDAVVFAGSPAWFGGRVADLYKQLKDFPGKILCLGIGTPNKRIEFSTAELSALKSAQISVRNPELVDSLQKFGISSSYRPCPALFAAANQRQVESLESLAMVYTSDRGQRYQAVSTEHYRKQNSVFQQILDSRVADNTYIVCNYIDELERAQADFPGVEIRYSFDALSYENILHDADLVVSSRVHGCGLASSMGIPNLHLGHDSRSSTVNGFLSERANASAPVDWIQENRFSLNRLSSRLREHRELAFNSYLDWLGHGATVDASPELDTAVC</sequence>
<feature type="domain" description="Polysaccharide pyruvyl transferase" evidence="1">
    <location>
        <begin position="12"/>
        <end position="292"/>
    </location>
</feature>
<protein>
    <submittedName>
        <fullName evidence="2">Polysaccharide pyruvyl transferase</fullName>
    </submittedName>
</protein>
<organism evidence="2 3">
    <name type="scientific">Allorhodopirellula solitaria</name>
    <dbReference type="NCBI Taxonomy" id="2527987"/>
    <lineage>
        <taxon>Bacteria</taxon>
        <taxon>Pseudomonadati</taxon>
        <taxon>Planctomycetota</taxon>
        <taxon>Planctomycetia</taxon>
        <taxon>Pirellulales</taxon>
        <taxon>Pirellulaceae</taxon>
        <taxon>Allorhodopirellula</taxon>
    </lineage>
</organism>
<name>A0A5C5WNR9_9BACT</name>
<keyword evidence="2" id="KW-0808">Transferase</keyword>
<dbReference type="Pfam" id="PF04230">
    <property type="entry name" value="PS_pyruv_trans"/>
    <property type="match status" value="1"/>
</dbReference>
<keyword evidence="3" id="KW-1185">Reference proteome</keyword>